<evidence type="ECO:0000313" key="1">
    <source>
        <dbReference type="EMBL" id="ADC46477.1"/>
    </source>
</evidence>
<name>D3E1R6_METRM</name>
<sequence>MIELNKKYVFHVPLYKYKDEELIPIDMDDILDELIDEFYQNGYDSLYMTNIETYYKYRFLTEILISIFVSTERLAKENQEFPDRIFKKWFKKNNKILEQEAFAYEYNNKMFIEKL</sequence>
<accession>D3E1R6</accession>
<organism evidence="1 2">
    <name type="scientific">Methanobrevibacter ruminantium (strain ATCC 35063 / DSM 1093 / JCM 13430 / OCM 146 / M1)</name>
    <name type="common">Methanobacterium ruminantium</name>
    <dbReference type="NCBI Taxonomy" id="634498"/>
    <lineage>
        <taxon>Archaea</taxon>
        <taxon>Methanobacteriati</taxon>
        <taxon>Methanobacteriota</taxon>
        <taxon>Methanomada group</taxon>
        <taxon>Methanobacteria</taxon>
        <taxon>Methanobacteriales</taxon>
        <taxon>Methanobacteriaceae</taxon>
        <taxon>Methanobrevibacter</taxon>
    </lineage>
</organism>
<gene>
    <name evidence="1" type="ordered locus">mru_0626</name>
</gene>
<dbReference type="AlphaFoldDB" id="D3E1R6"/>
<dbReference type="OrthoDB" id="78339at2157"/>
<dbReference type="Proteomes" id="UP000008680">
    <property type="component" value="Chromosome"/>
</dbReference>
<dbReference type="EMBL" id="CP001719">
    <property type="protein sequence ID" value="ADC46477.1"/>
    <property type="molecule type" value="Genomic_DNA"/>
</dbReference>
<reference evidence="1 2" key="1">
    <citation type="journal article" date="2010" name="PLoS ONE">
        <title>The genome sequence of the rumen methanogen Methanobrevibacter ruminantium reveals new possibilities for controlling ruminant methane emissions.</title>
        <authorList>
            <person name="Leahy S.C."/>
            <person name="Kelly W.J."/>
            <person name="Altermann E."/>
            <person name="Ronimus R.S."/>
            <person name="Yeoman C.J."/>
            <person name="Pacheco D.M."/>
            <person name="Li D."/>
            <person name="Kong Z."/>
            <person name="McTavish S."/>
            <person name="Sang C."/>
            <person name="Lambie S.C."/>
            <person name="Janssen P.H."/>
            <person name="Dey D."/>
            <person name="Attwood G.T."/>
        </authorList>
    </citation>
    <scope>NUCLEOTIDE SEQUENCE [LARGE SCALE GENOMIC DNA]</scope>
    <source>
        <strain evidence="2">ATCC 35063 / DSM 1093 / JCM 13430 / OCM 146 / M1</strain>
    </source>
</reference>
<keyword evidence="2" id="KW-1185">Reference proteome</keyword>
<protein>
    <submittedName>
        <fullName evidence="1">Uncharacterized protein</fullName>
    </submittedName>
</protein>
<evidence type="ECO:0000313" key="2">
    <source>
        <dbReference type="Proteomes" id="UP000008680"/>
    </source>
</evidence>
<dbReference type="KEGG" id="mru:mru_0626"/>
<dbReference type="HOGENOM" id="CLU_2103541_0_0_2"/>
<proteinExistence type="predicted"/>
<dbReference type="RefSeq" id="WP_012955428.1">
    <property type="nucleotide sequence ID" value="NC_013790.1"/>
</dbReference>
<dbReference type="PATRIC" id="fig|634498.28.peg.628"/>
<dbReference type="GeneID" id="8770273"/>